<feature type="region of interest" description="Disordered" evidence="4">
    <location>
        <begin position="165"/>
        <end position="185"/>
    </location>
</feature>
<gene>
    <name evidence="5" type="ORF">BCR38DRAFT_338205</name>
</gene>
<dbReference type="AlphaFoldDB" id="A0A1Y2E691"/>
<evidence type="ECO:0000256" key="1">
    <source>
        <dbReference type="ARBA" id="ARBA00010254"/>
    </source>
</evidence>
<dbReference type="GO" id="GO:0005840">
    <property type="term" value="C:ribosome"/>
    <property type="evidence" value="ECO:0007669"/>
    <property type="project" value="UniProtKB-KW"/>
</dbReference>
<dbReference type="SUPFAM" id="SSF50249">
    <property type="entry name" value="Nucleic acid-binding proteins"/>
    <property type="match status" value="1"/>
</dbReference>
<dbReference type="InParanoid" id="A0A1Y2E691"/>
<sequence>MNTTAAKVATTAANQAAQATKYVPIAGRELKHWQTGVVVSAGLMDRTVKVRLWGKRWEKKVSKYFKVPSYHLVHDPNNSVRKGDVIACSSGWKTSKMKRFIVRHIVAPWGPGIHERPPVPDEDELIVAEQARRAKMEDKKAAKAKEARRLAVEAKQAKLAKKAEREAFMNKNKEPQVQTSIDDVD</sequence>
<dbReference type="InterPro" id="IPR000266">
    <property type="entry name" value="Ribosomal_uS17"/>
</dbReference>
<feature type="compositionally biased region" description="Basic and acidic residues" evidence="4">
    <location>
        <begin position="165"/>
        <end position="174"/>
    </location>
</feature>
<keyword evidence="2" id="KW-0689">Ribosomal protein</keyword>
<dbReference type="PANTHER" id="PTHR10744">
    <property type="entry name" value="40S RIBOSOMAL PROTEIN S11 FAMILY MEMBER"/>
    <property type="match status" value="1"/>
</dbReference>
<comment type="similarity">
    <text evidence="1">Belongs to the universal ribosomal protein uS17 family.</text>
</comment>
<dbReference type="OrthoDB" id="274752at2759"/>
<dbReference type="GeneID" id="63771808"/>
<reference evidence="5 6" key="1">
    <citation type="submission" date="2016-07" db="EMBL/GenBank/DDBJ databases">
        <title>Pervasive Adenine N6-methylation of Active Genes in Fungi.</title>
        <authorList>
            <consortium name="DOE Joint Genome Institute"/>
            <person name="Mondo S.J."/>
            <person name="Dannebaum R.O."/>
            <person name="Kuo R.C."/>
            <person name="Labutti K."/>
            <person name="Haridas S."/>
            <person name="Kuo A."/>
            <person name="Salamov A."/>
            <person name="Ahrendt S.R."/>
            <person name="Lipzen A."/>
            <person name="Sullivan W."/>
            <person name="Andreopoulos W.B."/>
            <person name="Clum A."/>
            <person name="Lindquist E."/>
            <person name="Daum C."/>
            <person name="Ramamoorthy G.K."/>
            <person name="Gryganskyi A."/>
            <person name="Culley D."/>
            <person name="Magnuson J.K."/>
            <person name="James T.Y."/>
            <person name="O'Malley M.A."/>
            <person name="Stajich J.E."/>
            <person name="Spatafora J.W."/>
            <person name="Visel A."/>
            <person name="Grigoriev I.V."/>
        </authorList>
    </citation>
    <scope>NUCLEOTIDE SEQUENCE [LARGE SCALE GENOMIC DNA]</scope>
    <source>
        <strain evidence="5 6">CBS 129021</strain>
    </source>
</reference>
<evidence type="ECO:0000256" key="3">
    <source>
        <dbReference type="ARBA" id="ARBA00023274"/>
    </source>
</evidence>
<dbReference type="PANTHER" id="PTHR10744:SF1">
    <property type="entry name" value="SMALL RIBOSOMAL SUBUNIT PROTEIN US17M"/>
    <property type="match status" value="1"/>
</dbReference>
<dbReference type="RefSeq" id="XP_040717702.1">
    <property type="nucleotide sequence ID" value="XM_040855596.1"/>
</dbReference>
<evidence type="ECO:0008006" key="7">
    <source>
        <dbReference type="Google" id="ProtNLM"/>
    </source>
</evidence>
<dbReference type="Gene3D" id="2.40.50.140">
    <property type="entry name" value="Nucleic acid-binding proteins"/>
    <property type="match status" value="1"/>
</dbReference>
<dbReference type="EMBL" id="MCFJ01000004">
    <property type="protein sequence ID" value="ORY67078.1"/>
    <property type="molecule type" value="Genomic_DNA"/>
</dbReference>
<keyword evidence="6" id="KW-1185">Reference proteome</keyword>
<dbReference type="GO" id="GO:1990904">
    <property type="term" value="C:ribonucleoprotein complex"/>
    <property type="evidence" value="ECO:0007669"/>
    <property type="project" value="UniProtKB-KW"/>
</dbReference>
<organism evidence="5 6">
    <name type="scientific">Pseudomassariella vexata</name>
    <dbReference type="NCBI Taxonomy" id="1141098"/>
    <lineage>
        <taxon>Eukaryota</taxon>
        <taxon>Fungi</taxon>
        <taxon>Dikarya</taxon>
        <taxon>Ascomycota</taxon>
        <taxon>Pezizomycotina</taxon>
        <taxon>Sordariomycetes</taxon>
        <taxon>Xylariomycetidae</taxon>
        <taxon>Amphisphaeriales</taxon>
        <taxon>Pseudomassariaceae</taxon>
        <taxon>Pseudomassariella</taxon>
    </lineage>
</organism>
<dbReference type="GO" id="GO:0005739">
    <property type="term" value="C:mitochondrion"/>
    <property type="evidence" value="ECO:0007669"/>
    <property type="project" value="TreeGrafter"/>
</dbReference>
<dbReference type="STRING" id="1141098.A0A1Y2E691"/>
<evidence type="ECO:0000313" key="5">
    <source>
        <dbReference type="EMBL" id="ORY67078.1"/>
    </source>
</evidence>
<dbReference type="Proteomes" id="UP000193689">
    <property type="component" value="Unassembled WGS sequence"/>
</dbReference>
<dbReference type="GO" id="GO:0006412">
    <property type="term" value="P:translation"/>
    <property type="evidence" value="ECO:0007669"/>
    <property type="project" value="InterPro"/>
</dbReference>
<accession>A0A1Y2E691</accession>
<evidence type="ECO:0000256" key="2">
    <source>
        <dbReference type="ARBA" id="ARBA00022980"/>
    </source>
</evidence>
<feature type="compositionally biased region" description="Polar residues" evidence="4">
    <location>
        <begin position="175"/>
        <end position="185"/>
    </location>
</feature>
<comment type="caution">
    <text evidence="5">The sequence shown here is derived from an EMBL/GenBank/DDBJ whole genome shotgun (WGS) entry which is preliminary data.</text>
</comment>
<dbReference type="GO" id="GO:0003735">
    <property type="term" value="F:structural constituent of ribosome"/>
    <property type="evidence" value="ECO:0007669"/>
    <property type="project" value="InterPro"/>
</dbReference>
<evidence type="ECO:0000313" key="6">
    <source>
        <dbReference type="Proteomes" id="UP000193689"/>
    </source>
</evidence>
<keyword evidence="3" id="KW-0687">Ribonucleoprotein</keyword>
<proteinExistence type="inferred from homology"/>
<evidence type="ECO:0000256" key="4">
    <source>
        <dbReference type="SAM" id="MobiDB-lite"/>
    </source>
</evidence>
<dbReference type="Pfam" id="PF00366">
    <property type="entry name" value="Ribosomal_S17"/>
    <property type="match status" value="1"/>
</dbReference>
<name>A0A1Y2E691_9PEZI</name>
<dbReference type="InterPro" id="IPR012340">
    <property type="entry name" value="NA-bd_OB-fold"/>
</dbReference>
<protein>
    <recommendedName>
        <fullName evidence="7">Ribosomal protein S17</fullName>
    </recommendedName>
</protein>